<dbReference type="RefSeq" id="WP_145932727.1">
    <property type="nucleotide sequence ID" value="NZ_BNAV01000006.1"/>
</dbReference>
<reference evidence="2" key="2">
    <citation type="submission" date="2020-09" db="EMBL/GenBank/DDBJ databases">
        <authorList>
            <person name="Sun Q."/>
            <person name="Zhou Y."/>
        </authorList>
    </citation>
    <scope>NUCLEOTIDE SEQUENCE</scope>
    <source>
        <strain evidence="2">CGMCC 4.7679</strain>
    </source>
</reference>
<proteinExistence type="predicted"/>
<evidence type="ECO:0000313" key="3">
    <source>
        <dbReference type="Proteomes" id="UP000658656"/>
    </source>
</evidence>
<dbReference type="Proteomes" id="UP000658656">
    <property type="component" value="Unassembled WGS sequence"/>
</dbReference>
<dbReference type="GO" id="GO:0006950">
    <property type="term" value="P:response to stress"/>
    <property type="evidence" value="ECO:0007669"/>
    <property type="project" value="TreeGrafter"/>
</dbReference>
<feature type="domain" description="HTH marR-type" evidence="1">
    <location>
        <begin position="2"/>
        <end position="133"/>
    </location>
</feature>
<dbReference type="PROSITE" id="PS50995">
    <property type="entry name" value="HTH_MARR_2"/>
    <property type="match status" value="1"/>
</dbReference>
<comment type="caution">
    <text evidence="2">The sequence shown here is derived from an EMBL/GenBank/DDBJ whole genome shotgun (WGS) entry which is preliminary data.</text>
</comment>
<dbReference type="Pfam" id="PF12802">
    <property type="entry name" value="MarR_2"/>
    <property type="match status" value="1"/>
</dbReference>
<dbReference type="InterPro" id="IPR036388">
    <property type="entry name" value="WH-like_DNA-bd_sf"/>
</dbReference>
<dbReference type="PANTHER" id="PTHR33164">
    <property type="entry name" value="TRANSCRIPTIONAL REGULATOR, MARR FAMILY"/>
    <property type="match status" value="1"/>
</dbReference>
<dbReference type="SMART" id="SM00347">
    <property type="entry name" value="HTH_MARR"/>
    <property type="match status" value="1"/>
</dbReference>
<dbReference type="AlphaFoldDB" id="A0A8H9IYI6"/>
<dbReference type="InterPro" id="IPR039422">
    <property type="entry name" value="MarR/SlyA-like"/>
</dbReference>
<dbReference type="InterPro" id="IPR036390">
    <property type="entry name" value="WH_DNA-bd_sf"/>
</dbReference>
<sequence>MHERTANLLGAAALAVADLVLAEAQRRAGVSASGAAALVVLSAAPGLSVTELGRRVGLSQPAAARMVDSLQAADLLERRPGRGREVAVHLTARGATTARELLAARGAGLTDVLGALEPVEQEALAGLLGKVLARAYDRVGNADLLCRLCDRGSCTTGDVCPVGQAERDRRG</sequence>
<dbReference type="OrthoDB" id="4323829at2"/>
<dbReference type="SUPFAM" id="SSF46785">
    <property type="entry name" value="Winged helix' DNA-binding domain"/>
    <property type="match status" value="1"/>
</dbReference>
<gene>
    <name evidence="2" type="ORF">GCM10017566_44290</name>
</gene>
<reference evidence="2" key="1">
    <citation type="journal article" date="2014" name="Int. J. Syst. Evol. Microbiol.">
        <title>Complete genome sequence of Corynebacterium casei LMG S-19264T (=DSM 44701T), isolated from a smear-ripened cheese.</title>
        <authorList>
            <consortium name="US DOE Joint Genome Institute (JGI-PGF)"/>
            <person name="Walter F."/>
            <person name="Albersmeier A."/>
            <person name="Kalinowski J."/>
            <person name="Ruckert C."/>
        </authorList>
    </citation>
    <scope>NUCLEOTIDE SEQUENCE</scope>
    <source>
        <strain evidence="2">CGMCC 4.7679</strain>
    </source>
</reference>
<evidence type="ECO:0000259" key="1">
    <source>
        <dbReference type="PROSITE" id="PS50995"/>
    </source>
</evidence>
<organism evidence="2 3">
    <name type="scientific">Amycolatopsis bartoniae</name>
    <dbReference type="NCBI Taxonomy" id="941986"/>
    <lineage>
        <taxon>Bacteria</taxon>
        <taxon>Bacillati</taxon>
        <taxon>Actinomycetota</taxon>
        <taxon>Actinomycetes</taxon>
        <taxon>Pseudonocardiales</taxon>
        <taxon>Pseudonocardiaceae</taxon>
        <taxon>Amycolatopsis</taxon>
    </lineage>
</organism>
<name>A0A8H9IYI6_9PSEU</name>
<dbReference type="Gene3D" id="1.10.10.10">
    <property type="entry name" value="Winged helix-like DNA-binding domain superfamily/Winged helix DNA-binding domain"/>
    <property type="match status" value="1"/>
</dbReference>
<dbReference type="PANTHER" id="PTHR33164:SF43">
    <property type="entry name" value="HTH-TYPE TRANSCRIPTIONAL REPRESSOR YETL"/>
    <property type="match status" value="1"/>
</dbReference>
<dbReference type="EMBL" id="BNAV01000006">
    <property type="protein sequence ID" value="GHF65803.1"/>
    <property type="molecule type" value="Genomic_DNA"/>
</dbReference>
<keyword evidence="3" id="KW-1185">Reference proteome</keyword>
<accession>A0A8H9IYI6</accession>
<evidence type="ECO:0000313" key="2">
    <source>
        <dbReference type="EMBL" id="GHF65803.1"/>
    </source>
</evidence>
<protein>
    <submittedName>
        <fullName evidence="2">MarR family transcriptional regulator</fullName>
    </submittedName>
</protein>
<dbReference type="InterPro" id="IPR000835">
    <property type="entry name" value="HTH_MarR-typ"/>
</dbReference>
<dbReference type="GO" id="GO:0003700">
    <property type="term" value="F:DNA-binding transcription factor activity"/>
    <property type="evidence" value="ECO:0007669"/>
    <property type="project" value="InterPro"/>
</dbReference>
<dbReference type="PRINTS" id="PR00598">
    <property type="entry name" value="HTHMARR"/>
</dbReference>